<dbReference type="GO" id="GO:0005654">
    <property type="term" value="C:nucleoplasm"/>
    <property type="evidence" value="ECO:0007669"/>
    <property type="project" value="TreeGrafter"/>
</dbReference>
<feature type="region of interest" description="Disordered" evidence="13">
    <location>
        <begin position="1"/>
        <end position="63"/>
    </location>
</feature>
<feature type="domain" description="C2H2-type" evidence="14">
    <location>
        <begin position="93"/>
        <end position="120"/>
    </location>
</feature>
<protein>
    <submittedName>
        <fullName evidence="15">Zinc finger protein PLAGL1</fullName>
    </submittedName>
</protein>
<evidence type="ECO:0000256" key="7">
    <source>
        <dbReference type="ARBA" id="ARBA00023015"/>
    </source>
</evidence>
<dbReference type="InterPro" id="IPR013087">
    <property type="entry name" value="Znf_C2H2_type"/>
</dbReference>
<proteinExistence type="inferred from homology"/>
<dbReference type="Pfam" id="PF00096">
    <property type="entry name" value="zf-C2H2"/>
    <property type="match status" value="3"/>
</dbReference>
<dbReference type="GO" id="GO:0000978">
    <property type="term" value="F:RNA polymerase II cis-regulatory region sequence-specific DNA binding"/>
    <property type="evidence" value="ECO:0007669"/>
    <property type="project" value="TreeGrafter"/>
</dbReference>
<gene>
    <name evidence="15" type="primary">PLAGL1</name>
    <name evidence="15" type="ORF">AVEN_138327_1</name>
</gene>
<evidence type="ECO:0000256" key="3">
    <source>
        <dbReference type="ARBA" id="ARBA00022723"/>
    </source>
</evidence>
<dbReference type="FunFam" id="3.30.160.60:FF:000256">
    <property type="entry name" value="PLAG1 like zinc finger 2"/>
    <property type="match status" value="1"/>
</dbReference>
<dbReference type="SMART" id="SM00355">
    <property type="entry name" value="ZnF_C2H2"/>
    <property type="match status" value="6"/>
</dbReference>
<keyword evidence="16" id="KW-1185">Reference proteome</keyword>
<organism evidence="15 16">
    <name type="scientific">Araneus ventricosus</name>
    <name type="common">Orbweaver spider</name>
    <name type="synonym">Epeira ventricosa</name>
    <dbReference type="NCBI Taxonomy" id="182803"/>
    <lineage>
        <taxon>Eukaryota</taxon>
        <taxon>Metazoa</taxon>
        <taxon>Ecdysozoa</taxon>
        <taxon>Arthropoda</taxon>
        <taxon>Chelicerata</taxon>
        <taxon>Arachnida</taxon>
        <taxon>Araneae</taxon>
        <taxon>Araneomorphae</taxon>
        <taxon>Entelegynae</taxon>
        <taxon>Araneoidea</taxon>
        <taxon>Araneidae</taxon>
        <taxon>Araneus</taxon>
    </lineage>
</organism>
<keyword evidence="3" id="KW-0479">Metal-binding</keyword>
<feature type="domain" description="C2H2-type" evidence="14">
    <location>
        <begin position="63"/>
        <end position="92"/>
    </location>
</feature>
<keyword evidence="10" id="KW-0804">Transcription</keyword>
<name>A0A4Y2Q9F3_ARAVE</name>
<comment type="similarity">
    <text evidence="2">Belongs to the krueppel C2H2-type zinc-finger protein family.</text>
</comment>
<feature type="domain" description="C2H2-type" evidence="14">
    <location>
        <begin position="215"/>
        <end position="243"/>
    </location>
</feature>
<reference evidence="15 16" key="1">
    <citation type="journal article" date="2019" name="Sci. Rep.">
        <title>Orb-weaving spider Araneus ventricosus genome elucidates the spidroin gene catalogue.</title>
        <authorList>
            <person name="Kono N."/>
            <person name="Nakamura H."/>
            <person name="Ohtoshi R."/>
            <person name="Moran D.A.P."/>
            <person name="Shinohara A."/>
            <person name="Yoshida Y."/>
            <person name="Fujiwara M."/>
            <person name="Mori M."/>
            <person name="Tomita M."/>
            <person name="Arakawa K."/>
        </authorList>
    </citation>
    <scope>NUCLEOTIDE SEQUENCE [LARGE SCALE GENOMIC DNA]</scope>
</reference>
<evidence type="ECO:0000256" key="9">
    <source>
        <dbReference type="ARBA" id="ARBA00023159"/>
    </source>
</evidence>
<feature type="compositionally biased region" description="Polar residues" evidence="13">
    <location>
        <begin position="22"/>
        <end position="40"/>
    </location>
</feature>
<accession>A0A4Y2Q9F3</accession>
<evidence type="ECO:0000256" key="11">
    <source>
        <dbReference type="ARBA" id="ARBA00023242"/>
    </source>
</evidence>
<evidence type="ECO:0000256" key="5">
    <source>
        <dbReference type="ARBA" id="ARBA00022771"/>
    </source>
</evidence>
<keyword evidence="7" id="KW-0805">Transcription regulation</keyword>
<dbReference type="GO" id="GO:0008270">
    <property type="term" value="F:zinc ion binding"/>
    <property type="evidence" value="ECO:0007669"/>
    <property type="project" value="UniProtKB-KW"/>
</dbReference>
<evidence type="ECO:0000256" key="13">
    <source>
        <dbReference type="SAM" id="MobiDB-lite"/>
    </source>
</evidence>
<keyword evidence="8" id="KW-0238">DNA-binding</keyword>
<dbReference type="Gene3D" id="3.30.160.60">
    <property type="entry name" value="Classic Zinc Finger"/>
    <property type="match status" value="5"/>
</dbReference>
<evidence type="ECO:0000259" key="14">
    <source>
        <dbReference type="PROSITE" id="PS50157"/>
    </source>
</evidence>
<evidence type="ECO:0000256" key="12">
    <source>
        <dbReference type="PROSITE-ProRule" id="PRU00042"/>
    </source>
</evidence>
<dbReference type="PROSITE" id="PS50157">
    <property type="entry name" value="ZINC_FINGER_C2H2_2"/>
    <property type="match status" value="6"/>
</dbReference>
<comment type="subcellular location">
    <subcellularLocation>
        <location evidence="1">Nucleus</location>
    </subcellularLocation>
</comment>
<dbReference type="OrthoDB" id="6418345at2759"/>
<dbReference type="EMBL" id="BGPR01013026">
    <property type="protein sequence ID" value="GBN58926.1"/>
    <property type="molecule type" value="Genomic_DNA"/>
</dbReference>
<sequence>MSRIGMRDSDGEGQSRDGNAAQHHQSSFGFENFEVTGQQRQKSRRGQLQRNDDEKKPENGKTFMCIQPGCPRTFSSRFKLVRHMQIHSGERRFQCTSCGRRFHRKDHLKNHLQVHNPNKIFHNCDLCQKAYRSPLSYRKHIALHAAESGDLVCKICGKMLPDKESILHHLKVHTGSRTLRGPSERKYPCDLCDRAFFTKKDVKRHLVVHTGNRDFVCQFCSVRFGRKDHLVRHTKKSHVNNSNSPPSLDPVRKYEPQTPHPVDSRKSSPLVVPSQMPDMPGLVISPATGSSMMDPPVMDQPIKPDPTYAIPPHTSVVQSNYSLNSLSGENGQSLGKYSEPTPLLPTSQYLPMSQSYPGVTPLMPHHYINMSSSGNILSDLLPPMSMAPAFTSLPLDVNNPPLPHFNQAFQ</sequence>
<dbReference type="SUPFAM" id="SSF57667">
    <property type="entry name" value="beta-beta-alpha zinc fingers"/>
    <property type="match status" value="3"/>
</dbReference>
<dbReference type="PANTHER" id="PTHR24399:SF31">
    <property type="entry name" value="ZINC FINGER PROTEIN PLAGL1"/>
    <property type="match status" value="1"/>
</dbReference>
<evidence type="ECO:0000256" key="8">
    <source>
        <dbReference type="ARBA" id="ARBA00023125"/>
    </source>
</evidence>
<evidence type="ECO:0000313" key="15">
    <source>
        <dbReference type="EMBL" id="GBN58926.1"/>
    </source>
</evidence>
<feature type="compositionally biased region" description="Basic and acidic residues" evidence="13">
    <location>
        <begin position="1"/>
        <end position="15"/>
    </location>
</feature>
<evidence type="ECO:0000256" key="10">
    <source>
        <dbReference type="ARBA" id="ARBA00023163"/>
    </source>
</evidence>
<comment type="caution">
    <text evidence="15">The sequence shown here is derived from an EMBL/GenBank/DDBJ whole genome shotgun (WGS) entry which is preliminary data.</text>
</comment>
<keyword evidence="9" id="KW-0010">Activator</keyword>
<feature type="compositionally biased region" description="Basic and acidic residues" evidence="13">
    <location>
        <begin position="50"/>
        <end position="59"/>
    </location>
</feature>
<dbReference type="PANTHER" id="PTHR24399">
    <property type="entry name" value="ZINC FINGER AND BTB DOMAIN-CONTAINING"/>
    <property type="match status" value="1"/>
</dbReference>
<evidence type="ECO:0000256" key="1">
    <source>
        <dbReference type="ARBA" id="ARBA00004123"/>
    </source>
</evidence>
<dbReference type="FunFam" id="3.30.160.60:FF:000100">
    <property type="entry name" value="Zinc finger 45-like"/>
    <property type="match status" value="1"/>
</dbReference>
<evidence type="ECO:0000313" key="16">
    <source>
        <dbReference type="Proteomes" id="UP000499080"/>
    </source>
</evidence>
<feature type="domain" description="C2H2-type" evidence="14">
    <location>
        <begin position="187"/>
        <end position="214"/>
    </location>
</feature>
<feature type="domain" description="C2H2-type" evidence="14">
    <location>
        <begin position="122"/>
        <end position="149"/>
    </location>
</feature>
<evidence type="ECO:0000256" key="6">
    <source>
        <dbReference type="ARBA" id="ARBA00022833"/>
    </source>
</evidence>
<dbReference type="GO" id="GO:0001817">
    <property type="term" value="P:regulation of cytokine production"/>
    <property type="evidence" value="ECO:0007669"/>
    <property type="project" value="TreeGrafter"/>
</dbReference>
<evidence type="ECO:0000256" key="4">
    <source>
        <dbReference type="ARBA" id="ARBA00022737"/>
    </source>
</evidence>
<keyword evidence="6" id="KW-0862">Zinc</keyword>
<dbReference type="Proteomes" id="UP000499080">
    <property type="component" value="Unassembled WGS sequence"/>
</dbReference>
<feature type="domain" description="C2H2-type" evidence="14">
    <location>
        <begin position="151"/>
        <end position="178"/>
    </location>
</feature>
<dbReference type="GO" id="GO:0001227">
    <property type="term" value="F:DNA-binding transcription repressor activity, RNA polymerase II-specific"/>
    <property type="evidence" value="ECO:0007669"/>
    <property type="project" value="TreeGrafter"/>
</dbReference>
<dbReference type="GO" id="GO:0001228">
    <property type="term" value="F:DNA-binding transcription activator activity, RNA polymerase II-specific"/>
    <property type="evidence" value="ECO:0007669"/>
    <property type="project" value="TreeGrafter"/>
</dbReference>
<feature type="region of interest" description="Disordered" evidence="13">
    <location>
        <begin position="233"/>
        <end position="277"/>
    </location>
</feature>
<dbReference type="PROSITE" id="PS00028">
    <property type="entry name" value="ZINC_FINGER_C2H2_1"/>
    <property type="match status" value="6"/>
</dbReference>
<keyword evidence="4" id="KW-0677">Repeat</keyword>
<dbReference type="FunFam" id="3.30.160.60:FF:000231">
    <property type="entry name" value="PLAG1 like zinc finger 2"/>
    <property type="match status" value="1"/>
</dbReference>
<dbReference type="InterPro" id="IPR036236">
    <property type="entry name" value="Znf_C2H2_sf"/>
</dbReference>
<dbReference type="AlphaFoldDB" id="A0A4Y2Q9F3"/>
<dbReference type="GO" id="GO:0002682">
    <property type="term" value="P:regulation of immune system process"/>
    <property type="evidence" value="ECO:0007669"/>
    <property type="project" value="TreeGrafter"/>
</dbReference>
<keyword evidence="11" id="KW-0539">Nucleus</keyword>
<evidence type="ECO:0000256" key="2">
    <source>
        <dbReference type="ARBA" id="ARBA00006991"/>
    </source>
</evidence>
<keyword evidence="5 12" id="KW-0863">Zinc-finger</keyword>